<feature type="region of interest" description="Disordered" evidence="1">
    <location>
        <begin position="1"/>
        <end position="22"/>
    </location>
</feature>
<evidence type="ECO:0008006" key="5">
    <source>
        <dbReference type="Google" id="ProtNLM"/>
    </source>
</evidence>
<feature type="compositionally biased region" description="Basic and acidic residues" evidence="1">
    <location>
        <begin position="9"/>
        <end position="20"/>
    </location>
</feature>
<sequence>MAPSRRTKQHEPGEPADSRPTRRTALTALGLGAGGLVLAGAGVVGVRGALNGVWTSGQGDPYELWSAWPTLTGLDAIVAAGVLAANPHNTQGWRFHVDGADADGAVIEVRDDASRRMPVTDPFSREHRAGLGCAVENVVTAARGQGVGAEVELLPEASDPEFIARISLAASAAPGTLDRARAGAIAERHTNRGPFAPGPVDPADLAALEALGDDRARLVLVTDAANRTALGDLYVRATEGIVADDEQSVEAFAWFRNDRADVDRYRDGLTLDAQGLDAFTLAMAKLLPATSRTKGDAFWVSSTRDTHTATAAAYGVIVVHDALDPAAQVAGGRLLQRLHLEATRLGLAFHHMNQVTERIDRARATGAVDAYSDEWAALIGAPAAQGLVAFRLGHPERAPRPSPRRALADVVTT</sequence>
<dbReference type="AlphaFoldDB" id="A0A9W6CUE3"/>
<gene>
    <name evidence="3" type="ORF">ARHIZOSPH14_08170</name>
</gene>
<dbReference type="Proteomes" id="UP001144396">
    <property type="component" value="Unassembled WGS sequence"/>
</dbReference>
<evidence type="ECO:0000313" key="4">
    <source>
        <dbReference type="Proteomes" id="UP001144396"/>
    </source>
</evidence>
<reference evidence="3" key="1">
    <citation type="submission" date="2022-12" db="EMBL/GenBank/DDBJ databases">
        <title>Reference genome sequencing for broad-spectrum identification of bacterial and archaeal isolates by mass spectrometry.</title>
        <authorList>
            <person name="Sekiguchi Y."/>
            <person name="Tourlousse D.M."/>
        </authorList>
    </citation>
    <scope>NUCLEOTIDE SEQUENCE</scope>
    <source>
        <strain evidence="3">14</strain>
    </source>
</reference>
<feature type="transmembrane region" description="Helical" evidence="2">
    <location>
        <begin position="25"/>
        <end position="46"/>
    </location>
</feature>
<dbReference type="PROSITE" id="PS51318">
    <property type="entry name" value="TAT"/>
    <property type="match status" value="1"/>
</dbReference>
<dbReference type="RefSeq" id="WP_281882587.1">
    <property type="nucleotide sequence ID" value="NZ_BSDP01000001.1"/>
</dbReference>
<keyword evidence="2" id="KW-0472">Membrane</keyword>
<organism evidence="3 4">
    <name type="scientific">Agromyces rhizosphaerae</name>
    <dbReference type="NCBI Taxonomy" id="88374"/>
    <lineage>
        <taxon>Bacteria</taxon>
        <taxon>Bacillati</taxon>
        <taxon>Actinomycetota</taxon>
        <taxon>Actinomycetes</taxon>
        <taxon>Micrococcales</taxon>
        <taxon>Microbacteriaceae</taxon>
        <taxon>Agromyces</taxon>
    </lineage>
</organism>
<proteinExistence type="predicted"/>
<dbReference type="Gene3D" id="3.40.109.10">
    <property type="entry name" value="NADH Oxidase"/>
    <property type="match status" value="1"/>
</dbReference>
<dbReference type="NCBIfam" id="NF047509">
    <property type="entry name" value="Rv3131_FMN_oxido"/>
    <property type="match status" value="1"/>
</dbReference>
<dbReference type="SUPFAM" id="SSF55469">
    <property type="entry name" value="FMN-dependent nitroreductase-like"/>
    <property type="match status" value="2"/>
</dbReference>
<dbReference type="InterPro" id="IPR006311">
    <property type="entry name" value="TAT_signal"/>
</dbReference>
<evidence type="ECO:0000256" key="1">
    <source>
        <dbReference type="SAM" id="MobiDB-lite"/>
    </source>
</evidence>
<feature type="transmembrane region" description="Helical" evidence="2">
    <location>
        <begin position="66"/>
        <end position="85"/>
    </location>
</feature>
<dbReference type="EMBL" id="BSDP01000001">
    <property type="protein sequence ID" value="GLI26575.1"/>
    <property type="molecule type" value="Genomic_DNA"/>
</dbReference>
<evidence type="ECO:0000256" key="2">
    <source>
        <dbReference type="SAM" id="Phobius"/>
    </source>
</evidence>
<keyword evidence="2" id="KW-1133">Transmembrane helix</keyword>
<comment type="caution">
    <text evidence="3">The sequence shown here is derived from an EMBL/GenBank/DDBJ whole genome shotgun (WGS) entry which is preliminary data.</text>
</comment>
<name>A0A9W6CUE3_9MICO</name>
<evidence type="ECO:0000313" key="3">
    <source>
        <dbReference type="EMBL" id="GLI26575.1"/>
    </source>
</evidence>
<dbReference type="GO" id="GO:0016491">
    <property type="term" value="F:oxidoreductase activity"/>
    <property type="evidence" value="ECO:0007669"/>
    <property type="project" value="InterPro"/>
</dbReference>
<keyword evidence="2" id="KW-0812">Transmembrane</keyword>
<dbReference type="InterPro" id="IPR000415">
    <property type="entry name" value="Nitroreductase-like"/>
</dbReference>
<protein>
    <recommendedName>
        <fullName evidence="5">Nitroreductase domain-containing protein</fullName>
    </recommendedName>
</protein>
<keyword evidence="4" id="KW-1185">Reference proteome</keyword>
<accession>A0A9W6CUE3</accession>